<dbReference type="InterPro" id="IPR020904">
    <property type="entry name" value="Sc_DH/Rdtase_CS"/>
</dbReference>
<dbReference type="SUPFAM" id="SSF51735">
    <property type="entry name" value="NAD(P)-binding Rossmann-fold domains"/>
    <property type="match status" value="1"/>
</dbReference>
<dbReference type="RefSeq" id="WP_109764142.1">
    <property type="nucleotide sequence ID" value="NZ_QGGU01000009.1"/>
</dbReference>
<keyword evidence="5" id="KW-1185">Reference proteome</keyword>
<dbReference type="PRINTS" id="PR00080">
    <property type="entry name" value="SDRFAMILY"/>
</dbReference>
<evidence type="ECO:0000313" key="4">
    <source>
        <dbReference type="EMBL" id="PWK48467.1"/>
    </source>
</evidence>
<dbReference type="CDD" id="cd05233">
    <property type="entry name" value="SDR_c"/>
    <property type="match status" value="1"/>
</dbReference>
<dbReference type="InterPro" id="IPR057326">
    <property type="entry name" value="KR_dom"/>
</dbReference>
<name>A0A316G255_9GAMM</name>
<reference evidence="4 5" key="1">
    <citation type="submission" date="2018-05" db="EMBL/GenBank/DDBJ databases">
        <title>Genomic Encyclopedia of Type Strains, Phase IV (KMG-IV): sequencing the most valuable type-strain genomes for metagenomic binning, comparative biology and taxonomic classification.</title>
        <authorList>
            <person name="Goeker M."/>
        </authorList>
    </citation>
    <scope>NUCLEOTIDE SEQUENCE [LARGE SCALE GENOMIC DNA]</scope>
    <source>
        <strain evidence="4 5">DSM 25350</strain>
    </source>
</reference>
<dbReference type="GO" id="GO:0016616">
    <property type="term" value="F:oxidoreductase activity, acting on the CH-OH group of donors, NAD or NADP as acceptor"/>
    <property type="evidence" value="ECO:0007669"/>
    <property type="project" value="TreeGrafter"/>
</dbReference>
<dbReference type="NCBIfam" id="NF005559">
    <property type="entry name" value="PRK07231.1"/>
    <property type="match status" value="1"/>
</dbReference>
<dbReference type="InterPro" id="IPR002347">
    <property type="entry name" value="SDR_fam"/>
</dbReference>
<gene>
    <name evidence="4" type="ORF">C8D97_10916</name>
</gene>
<dbReference type="AlphaFoldDB" id="A0A316G255"/>
<evidence type="ECO:0000256" key="1">
    <source>
        <dbReference type="ARBA" id="ARBA00006484"/>
    </source>
</evidence>
<sequence length="253" mass="26902">MTSFQDKKVLITGGSRGIGKAIAQAFAQQGAHVAIVYKQNQSAAEQTLSSLNGSHHIKVQSDISQPDQVEQMVAQVTRELGGLDVVVNNAGIGDYHPLEQINYQQWQQAWQQTLSTNLTGPSNLCFCAAKYMMDHGGGSIVNVSSRGAFRGEPDKPAYGASKAAINALTQSLAVKLAPFNISVAAVAPGFVDTELTAHKLKGTEGDAIRSQSPLNRVAKPEEVANAVLFLASDKSRFSSGTIIDVNGASYLRM</sequence>
<dbReference type="Proteomes" id="UP000245790">
    <property type="component" value="Unassembled WGS sequence"/>
</dbReference>
<dbReference type="FunFam" id="3.40.50.720:FF:000084">
    <property type="entry name" value="Short-chain dehydrogenase reductase"/>
    <property type="match status" value="1"/>
</dbReference>
<comment type="caution">
    <text evidence="4">The sequence shown here is derived from an EMBL/GenBank/DDBJ whole genome shotgun (WGS) entry which is preliminary data.</text>
</comment>
<dbReference type="PROSITE" id="PS00061">
    <property type="entry name" value="ADH_SHORT"/>
    <property type="match status" value="1"/>
</dbReference>
<dbReference type="PANTHER" id="PTHR42760:SF115">
    <property type="entry name" value="3-OXOACYL-[ACYL-CARRIER-PROTEIN] REDUCTASE FABG"/>
    <property type="match status" value="1"/>
</dbReference>
<protein>
    <submittedName>
        <fullName evidence="4">NAD(P)-dependent dehydrogenase (Short-subunit alcohol dehydrogenase family)</fullName>
    </submittedName>
</protein>
<dbReference type="Pfam" id="PF13561">
    <property type="entry name" value="adh_short_C2"/>
    <property type="match status" value="1"/>
</dbReference>
<proteinExistence type="inferred from homology"/>
<dbReference type="PANTHER" id="PTHR42760">
    <property type="entry name" value="SHORT-CHAIN DEHYDROGENASES/REDUCTASES FAMILY MEMBER"/>
    <property type="match status" value="1"/>
</dbReference>
<accession>A0A316G255</accession>
<feature type="domain" description="Ketoreductase" evidence="3">
    <location>
        <begin position="7"/>
        <end position="189"/>
    </location>
</feature>
<organism evidence="4 5">
    <name type="scientific">Pleionea mediterranea</name>
    <dbReference type="NCBI Taxonomy" id="523701"/>
    <lineage>
        <taxon>Bacteria</taxon>
        <taxon>Pseudomonadati</taxon>
        <taxon>Pseudomonadota</taxon>
        <taxon>Gammaproteobacteria</taxon>
        <taxon>Oceanospirillales</taxon>
        <taxon>Pleioneaceae</taxon>
        <taxon>Pleionea</taxon>
    </lineage>
</organism>
<evidence type="ECO:0000256" key="2">
    <source>
        <dbReference type="ARBA" id="ARBA00023002"/>
    </source>
</evidence>
<evidence type="ECO:0000259" key="3">
    <source>
        <dbReference type="SMART" id="SM00822"/>
    </source>
</evidence>
<comment type="similarity">
    <text evidence="1">Belongs to the short-chain dehydrogenases/reductases (SDR) family.</text>
</comment>
<dbReference type="OrthoDB" id="9814396at2"/>
<dbReference type="EMBL" id="QGGU01000009">
    <property type="protein sequence ID" value="PWK48467.1"/>
    <property type="molecule type" value="Genomic_DNA"/>
</dbReference>
<keyword evidence="2" id="KW-0560">Oxidoreductase</keyword>
<dbReference type="PRINTS" id="PR00081">
    <property type="entry name" value="GDHRDH"/>
</dbReference>
<dbReference type="SMART" id="SM00822">
    <property type="entry name" value="PKS_KR"/>
    <property type="match status" value="1"/>
</dbReference>
<evidence type="ECO:0000313" key="5">
    <source>
        <dbReference type="Proteomes" id="UP000245790"/>
    </source>
</evidence>
<dbReference type="Gene3D" id="3.40.50.720">
    <property type="entry name" value="NAD(P)-binding Rossmann-like Domain"/>
    <property type="match status" value="1"/>
</dbReference>
<dbReference type="InterPro" id="IPR036291">
    <property type="entry name" value="NAD(P)-bd_dom_sf"/>
</dbReference>